<name>M5S2R6_9BACT</name>
<accession>M5S2R6</accession>
<evidence type="ECO:0000313" key="1">
    <source>
        <dbReference type="EMBL" id="EMI21927.1"/>
    </source>
</evidence>
<reference evidence="1 2" key="1">
    <citation type="journal article" date="2013" name="Mar. Genomics">
        <title>Expression of sulfatases in Rhodopirellula baltica and the diversity of sulfatases in the genus Rhodopirellula.</title>
        <authorList>
            <person name="Wegner C.E."/>
            <person name="Richter-Heitmann T."/>
            <person name="Klindworth A."/>
            <person name="Klockow C."/>
            <person name="Richter M."/>
            <person name="Achstetter T."/>
            <person name="Glockner F.O."/>
            <person name="Harder J."/>
        </authorList>
    </citation>
    <scope>NUCLEOTIDE SEQUENCE [LARGE SCALE GENOMIC DNA]</scope>
    <source>
        <strain evidence="1 2">SM1</strain>
    </source>
</reference>
<dbReference type="EMBL" id="ANOG01000174">
    <property type="protein sequence ID" value="EMI21927.1"/>
    <property type="molecule type" value="Genomic_DNA"/>
</dbReference>
<dbReference type="Proteomes" id="UP000011991">
    <property type="component" value="Unassembled WGS sequence"/>
</dbReference>
<dbReference type="RefSeq" id="WP_008692633.1">
    <property type="nucleotide sequence ID" value="NZ_ANOG01000174.1"/>
</dbReference>
<gene>
    <name evidence="1" type="ORF">RMSM_01148</name>
</gene>
<organism evidence="1 2">
    <name type="scientific">Rhodopirellula maiorica SM1</name>
    <dbReference type="NCBI Taxonomy" id="1265738"/>
    <lineage>
        <taxon>Bacteria</taxon>
        <taxon>Pseudomonadati</taxon>
        <taxon>Planctomycetota</taxon>
        <taxon>Planctomycetia</taxon>
        <taxon>Pirellulales</taxon>
        <taxon>Pirellulaceae</taxon>
        <taxon>Novipirellula</taxon>
    </lineage>
</organism>
<comment type="caution">
    <text evidence="1">The sequence shown here is derived from an EMBL/GenBank/DDBJ whole genome shotgun (WGS) entry which is preliminary data.</text>
</comment>
<keyword evidence="2" id="KW-1185">Reference proteome</keyword>
<evidence type="ECO:0000313" key="2">
    <source>
        <dbReference type="Proteomes" id="UP000011991"/>
    </source>
</evidence>
<dbReference type="AlphaFoldDB" id="M5S2R6"/>
<proteinExistence type="predicted"/>
<protein>
    <submittedName>
        <fullName evidence="1">Uncharacterized protein</fullName>
    </submittedName>
</protein>
<sequence>MTNNCIVRWGKTGKSRSKVKFEVASVDDHMETLNRQHGQRIQIYIKEKDTNRLLKKTRVRIHGTIEFSPEAARKLAIDLLREVSESDSIPASEIIKLLEISHQKNNEH</sequence>